<reference evidence="3" key="1">
    <citation type="submission" date="2018-08" db="EMBL/GenBank/DDBJ databases">
        <authorList>
            <person name="Kim S.-J."/>
            <person name="Jung G.-Y."/>
        </authorList>
    </citation>
    <scope>NUCLEOTIDE SEQUENCE [LARGE SCALE GENOMIC DNA]</scope>
    <source>
        <strain evidence="3">GY_H</strain>
    </source>
</reference>
<dbReference type="PANTHER" id="PTHR42941">
    <property type="entry name" value="SLL1037 PROTEIN"/>
    <property type="match status" value="1"/>
</dbReference>
<evidence type="ECO:0000313" key="2">
    <source>
        <dbReference type="EMBL" id="RDV03116.1"/>
    </source>
</evidence>
<comment type="caution">
    <text evidence="2">The sequence shown here is derived from an EMBL/GenBank/DDBJ whole genome shotgun (WGS) entry which is preliminary data.</text>
</comment>
<dbReference type="OrthoDB" id="9776669at2"/>
<feature type="region of interest" description="Disordered" evidence="1">
    <location>
        <begin position="32"/>
        <end position="51"/>
    </location>
</feature>
<organism evidence="2 3">
    <name type="scientific">Undibacter mobilis</name>
    <dbReference type="NCBI Taxonomy" id="2292256"/>
    <lineage>
        <taxon>Bacteria</taxon>
        <taxon>Pseudomonadati</taxon>
        <taxon>Pseudomonadota</taxon>
        <taxon>Alphaproteobacteria</taxon>
        <taxon>Hyphomicrobiales</taxon>
        <taxon>Nitrobacteraceae</taxon>
        <taxon>Undibacter</taxon>
    </lineage>
</organism>
<evidence type="ECO:0000313" key="3">
    <source>
        <dbReference type="Proteomes" id="UP000263993"/>
    </source>
</evidence>
<proteinExistence type="predicted"/>
<dbReference type="PANTHER" id="PTHR42941:SF1">
    <property type="entry name" value="SLL1037 PROTEIN"/>
    <property type="match status" value="1"/>
</dbReference>
<name>A0A371B699_9BRAD</name>
<dbReference type="Pfam" id="PF16868">
    <property type="entry name" value="NMT1_3"/>
    <property type="match status" value="1"/>
</dbReference>
<dbReference type="Proteomes" id="UP000263993">
    <property type="component" value="Unassembled WGS sequence"/>
</dbReference>
<sequence length="370" mass="39974">MHRIFSGHPKAVCQDWLCTDARQRLRCRHRKHDPAAFTPARQTGSAGRRKTMSFETRVARAARNTLGAIAALTLAATAAQAQTYGIATMPPGTLSHTTASAIAKVLKEKGGMNVLVQPTAGETTLIPLVARGEADLGIANIFETEAAVKANPDLRLVGSLHSLRGAFWVRKDSPMKTVADLKGKRVVLGFSAMRTIDPMVKAILAAGGLNEGDIKPVLVPNVVRGADDFANGAADMFFFAFGGAKVREVDATVGGIRALTIPKDGMAAAQKIVPEGYLTPAVPSPFFVGVEQPMEVYTWDNMLLTNAKVKDEVVIKMIETLQANKADLVAVQPALRDFDDKKLYKTYNLPYHPGALKYFKDHKLEAVKVQ</sequence>
<dbReference type="SUPFAM" id="SSF53850">
    <property type="entry name" value="Periplasmic binding protein-like II"/>
    <property type="match status" value="1"/>
</dbReference>
<dbReference type="Gene3D" id="3.40.190.10">
    <property type="entry name" value="Periplasmic binding protein-like II"/>
    <property type="match status" value="2"/>
</dbReference>
<dbReference type="EMBL" id="QRGO01000001">
    <property type="protein sequence ID" value="RDV03116.1"/>
    <property type="molecule type" value="Genomic_DNA"/>
</dbReference>
<keyword evidence="3" id="KW-1185">Reference proteome</keyword>
<evidence type="ECO:0000256" key="1">
    <source>
        <dbReference type="SAM" id="MobiDB-lite"/>
    </source>
</evidence>
<dbReference type="InterPro" id="IPR011852">
    <property type="entry name" value="TRAP_TAXI"/>
</dbReference>
<accession>A0A371B699</accession>
<dbReference type="NCBIfam" id="TIGR02122">
    <property type="entry name" value="TRAP_TAXI"/>
    <property type="match status" value="1"/>
</dbReference>
<protein>
    <submittedName>
        <fullName evidence="2">C4-dicarboxylate ABC transporter substrate-binding protein</fullName>
    </submittedName>
</protein>
<gene>
    <name evidence="2" type="ORF">DXH78_00045</name>
</gene>
<dbReference type="AlphaFoldDB" id="A0A371B699"/>